<proteinExistence type="predicted"/>
<dbReference type="PANTHER" id="PTHR44757">
    <property type="entry name" value="DIGUANYLATE CYCLASE DGCP"/>
    <property type="match status" value="1"/>
</dbReference>
<dbReference type="Gene3D" id="3.30.70.270">
    <property type="match status" value="1"/>
</dbReference>
<dbReference type="Pfam" id="PF13426">
    <property type="entry name" value="PAS_9"/>
    <property type="match status" value="1"/>
</dbReference>
<dbReference type="CDD" id="cd01949">
    <property type="entry name" value="GGDEF"/>
    <property type="match status" value="1"/>
</dbReference>
<name>U7QJZ9_9CYAN</name>
<sequence>MKFWKFIQKKLARYQIKSSKIPKEKSINEIPKSLFMLSPDLVGIADYNGYFKQVNPAFESILGYTAGQLLAQPWIEFVHPDDQNVTLLIFEQLLNQESIINFENRYRCQDNSYKYLSWTAKADLENNLVYAVARDITTQKQTETQLRWRVRQQAAVAQLGQLALEKTIDVDKTNFLEQLFQQSVTMIAEILDVEYSKILQLLPDNHHFLIIAALGWEAGLIETTTVEMGQNTHVGYTLLKNEPVILENLQAETRFQGSYLLHENEIISGISVVICSREKPFGVLAVHSKKQRQFSTDDINFLQAIANILAMAVERHQSEEHLHLLERAINSANNGIIITDPNQPDNPIIYFNTAVERSTGYSASEIIGRNCRFLQEKDRNQPEINIIRAAIKAKKECNVVLRNYRKDGSLFWNELFISPVFNNQGKLTNFIGIQKDISDRKHSEANLNKSEERLKKIVSAISDALMVVNSNGVIQFVNPAAEILCDRSESVLIGYQIGNFLLEEDKTELTILQPTGKQVFVEMRSFEIDWEGEKATLVSLRDITERKQAEEQLRHSAFYDALTNLPNRALFMDQLEQAIDQTQTSNQTSFAVIFLDLDSFKFVNESLGHIIGDQLLIAIAARLETCLRSGDILARLGGDEFTFLLKDIEQVSQAITVVQNIQQKLTFPFDLSSHQLFSNASLGIALISPDYTYPEEVLRDADIAMYSAKQQGKNCYAIFNSQMRQKSQNRLQLETDLRYAWEQQDFLVYYQPVVCLQTHQIVGFEALIRWQHPTKGWISPYQFIPVTEETGLIIPLGYWVLKTACNQLKAWTQISPKMQHLMMSVNLSSRQIQDYNFVEKINQVLTETQINPQNLKLEITETILMEKPEDVKEKLIQIRAQNIQLSLDDFGTGYSSLSYLHNFPINTLKIDRSFITRMNFNPENAAVVQAIITLAHTLGMDVIAEGIEKAEHLERLQALECEYGQGYLFSKPVSAIKAEQLLGSQQFWME</sequence>
<dbReference type="InterPro" id="IPR000014">
    <property type="entry name" value="PAS"/>
</dbReference>
<dbReference type="SMART" id="SM00052">
    <property type="entry name" value="EAL"/>
    <property type="match status" value="1"/>
</dbReference>
<dbReference type="SUPFAM" id="SSF141868">
    <property type="entry name" value="EAL domain-like"/>
    <property type="match status" value="1"/>
</dbReference>
<dbReference type="EMBL" id="AUZM01000013">
    <property type="protein sequence ID" value="ERT08218.1"/>
    <property type="molecule type" value="Genomic_DNA"/>
</dbReference>
<comment type="caution">
    <text evidence="5">The sequence shown here is derived from an EMBL/GenBank/DDBJ whole genome shotgun (WGS) entry which is preliminary data.</text>
</comment>
<dbReference type="SMART" id="SM00267">
    <property type="entry name" value="GGDEF"/>
    <property type="match status" value="1"/>
</dbReference>
<dbReference type="InterPro" id="IPR000700">
    <property type="entry name" value="PAS-assoc_C"/>
</dbReference>
<dbReference type="RefSeq" id="WP_023065644.1">
    <property type="nucleotide sequence ID" value="NZ_AUZM01000013.1"/>
</dbReference>
<gene>
    <name evidence="5" type="ORF">M595_1789</name>
</gene>
<dbReference type="OrthoDB" id="425396at2"/>
<dbReference type="InterPro" id="IPR001610">
    <property type="entry name" value="PAC"/>
</dbReference>
<dbReference type="SUPFAM" id="SSF55781">
    <property type="entry name" value="GAF domain-like"/>
    <property type="match status" value="1"/>
</dbReference>
<dbReference type="Pfam" id="PF01590">
    <property type="entry name" value="GAF"/>
    <property type="match status" value="1"/>
</dbReference>
<dbReference type="PATRIC" id="fig|1348334.3.peg.1744"/>
<dbReference type="Pfam" id="PF00990">
    <property type="entry name" value="GGDEF"/>
    <property type="match status" value="1"/>
</dbReference>
<dbReference type="NCBIfam" id="TIGR00229">
    <property type="entry name" value="sensory_box"/>
    <property type="match status" value="3"/>
</dbReference>
<evidence type="ECO:0000259" key="2">
    <source>
        <dbReference type="PROSITE" id="PS50113"/>
    </source>
</evidence>
<dbReference type="PROSITE" id="PS50883">
    <property type="entry name" value="EAL"/>
    <property type="match status" value="1"/>
</dbReference>
<dbReference type="PANTHER" id="PTHR44757:SF2">
    <property type="entry name" value="BIOFILM ARCHITECTURE MAINTENANCE PROTEIN MBAA"/>
    <property type="match status" value="1"/>
</dbReference>
<dbReference type="PROSITE" id="PS50112">
    <property type="entry name" value="PAS"/>
    <property type="match status" value="3"/>
</dbReference>
<dbReference type="InterPro" id="IPR029016">
    <property type="entry name" value="GAF-like_dom_sf"/>
</dbReference>
<dbReference type="PROSITE" id="PS50887">
    <property type="entry name" value="GGDEF"/>
    <property type="match status" value="1"/>
</dbReference>
<dbReference type="SMART" id="SM00091">
    <property type="entry name" value="PAS"/>
    <property type="match status" value="3"/>
</dbReference>
<dbReference type="InterPro" id="IPR013767">
    <property type="entry name" value="PAS_fold"/>
</dbReference>
<dbReference type="FunFam" id="3.20.20.450:FF:000001">
    <property type="entry name" value="Cyclic di-GMP phosphodiesterase yahA"/>
    <property type="match status" value="1"/>
</dbReference>
<evidence type="ECO:0000313" key="5">
    <source>
        <dbReference type="EMBL" id="ERT08218.1"/>
    </source>
</evidence>
<dbReference type="AlphaFoldDB" id="U7QJZ9"/>
<dbReference type="InterPro" id="IPR001633">
    <property type="entry name" value="EAL_dom"/>
</dbReference>
<dbReference type="SMART" id="SM00065">
    <property type="entry name" value="GAF"/>
    <property type="match status" value="1"/>
</dbReference>
<dbReference type="InterPro" id="IPR035919">
    <property type="entry name" value="EAL_sf"/>
</dbReference>
<feature type="domain" description="PAS" evidence="1">
    <location>
        <begin position="44"/>
        <end position="97"/>
    </location>
</feature>
<dbReference type="InterPro" id="IPR003018">
    <property type="entry name" value="GAF"/>
</dbReference>
<dbReference type="InterPro" id="IPR013655">
    <property type="entry name" value="PAS_fold_3"/>
</dbReference>
<accession>U7QJZ9</accession>
<dbReference type="Pfam" id="PF08447">
    <property type="entry name" value="PAS_3"/>
    <property type="match status" value="1"/>
</dbReference>
<dbReference type="InterPro" id="IPR029787">
    <property type="entry name" value="Nucleotide_cyclase"/>
</dbReference>
<dbReference type="Pfam" id="PF00563">
    <property type="entry name" value="EAL"/>
    <property type="match status" value="1"/>
</dbReference>
<feature type="domain" description="PAC" evidence="2">
    <location>
        <begin position="395"/>
        <end position="449"/>
    </location>
</feature>
<dbReference type="InterPro" id="IPR000160">
    <property type="entry name" value="GGDEF_dom"/>
</dbReference>
<feature type="domain" description="GGDEF" evidence="4">
    <location>
        <begin position="588"/>
        <end position="721"/>
    </location>
</feature>
<evidence type="ECO:0000259" key="4">
    <source>
        <dbReference type="PROSITE" id="PS50887"/>
    </source>
</evidence>
<evidence type="ECO:0000313" key="6">
    <source>
        <dbReference type="Proteomes" id="UP000017127"/>
    </source>
</evidence>
<dbReference type="CDD" id="cd00130">
    <property type="entry name" value="PAS"/>
    <property type="match status" value="3"/>
</dbReference>
<dbReference type="Proteomes" id="UP000017127">
    <property type="component" value="Unassembled WGS sequence"/>
</dbReference>
<dbReference type="CDD" id="cd01948">
    <property type="entry name" value="EAL"/>
    <property type="match status" value="1"/>
</dbReference>
<dbReference type="PROSITE" id="PS50113">
    <property type="entry name" value="PAC"/>
    <property type="match status" value="2"/>
</dbReference>
<dbReference type="SUPFAM" id="SSF55073">
    <property type="entry name" value="Nucleotide cyclase"/>
    <property type="match status" value="1"/>
</dbReference>
<dbReference type="Pfam" id="PF00989">
    <property type="entry name" value="PAS"/>
    <property type="match status" value="1"/>
</dbReference>
<dbReference type="SUPFAM" id="SSF55785">
    <property type="entry name" value="PYP-like sensor domain (PAS domain)"/>
    <property type="match status" value="3"/>
</dbReference>
<dbReference type="Gene3D" id="3.30.450.40">
    <property type="match status" value="1"/>
</dbReference>
<organism evidence="5 6">
    <name type="scientific">Lyngbya aestuarii BL J</name>
    <dbReference type="NCBI Taxonomy" id="1348334"/>
    <lineage>
        <taxon>Bacteria</taxon>
        <taxon>Bacillati</taxon>
        <taxon>Cyanobacteriota</taxon>
        <taxon>Cyanophyceae</taxon>
        <taxon>Oscillatoriophycideae</taxon>
        <taxon>Oscillatoriales</taxon>
        <taxon>Microcoleaceae</taxon>
        <taxon>Lyngbya</taxon>
    </lineage>
</organism>
<feature type="domain" description="PAS" evidence="1">
    <location>
        <begin position="450"/>
        <end position="509"/>
    </location>
</feature>
<dbReference type="InterPro" id="IPR043128">
    <property type="entry name" value="Rev_trsase/Diguanyl_cyclase"/>
</dbReference>
<reference evidence="5 6" key="1">
    <citation type="journal article" date="2013" name="Front. Microbiol.">
        <title>Comparative genomic analyses of the cyanobacterium, Lyngbya aestuarii BL J, a powerful hydrogen producer.</title>
        <authorList>
            <person name="Kothari A."/>
            <person name="Vaughn M."/>
            <person name="Garcia-Pichel F."/>
        </authorList>
    </citation>
    <scope>NUCLEOTIDE SEQUENCE [LARGE SCALE GENOMIC DNA]</scope>
    <source>
        <strain evidence="5 6">BL J</strain>
    </source>
</reference>
<evidence type="ECO:0000259" key="3">
    <source>
        <dbReference type="PROSITE" id="PS50883"/>
    </source>
</evidence>
<dbReference type="InterPro" id="IPR052155">
    <property type="entry name" value="Biofilm_reg_signaling"/>
</dbReference>
<protein>
    <submittedName>
        <fullName evidence="5">Diguanylate cyclase domain protein</fullName>
    </submittedName>
</protein>
<dbReference type="Gene3D" id="3.30.450.20">
    <property type="entry name" value="PAS domain"/>
    <property type="match status" value="4"/>
</dbReference>
<dbReference type="NCBIfam" id="TIGR00254">
    <property type="entry name" value="GGDEF"/>
    <property type="match status" value="1"/>
</dbReference>
<feature type="domain" description="PAC" evidence="2">
    <location>
        <begin position="505"/>
        <end position="555"/>
    </location>
</feature>
<dbReference type="SMART" id="SM00086">
    <property type="entry name" value="PAC"/>
    <property type="match status" value="3"/>
</dbReference>
<feature type="domain" description="PAS" evidence="1">
    <location>
        <begin position="321"/>
        <end position="394"/>
    </location>
</feature>
<dbReference type="InterPro" id="IPR035965">
    <property type="entry name" value="PAS-like_dom_sf"/>
</dbReference>
<dbReference type="Gene3D" id="3.20.20.450">
    <property type="entry name" value="EAL domain"/>
    <property type="match status" value="1"/>
</dbReference>
<evidence type="ECO:0000259" key="1">
    <source>
        <dbReference type="PROSITE" id="PS50112"/>
    </source>
</evidence>
<keyword evidence="6" id="KW-1185">Reference proteome</keyword>
<feature type="domain" description="EAL" evidence="3">
    <location>
        <begin position="730"/>
        <end position="986"/>
    </location>
</feature>
<dbReference type="GO" id="GO:0006355">
    <property type="term" value="P:regulation of DNA-templated transcription"/>
    <property type="evidence" value="ECO:0007669"/>
    <property type="project" value="InterPro"/>
</dbReference>